<protein>
    <submittedName>
        <fullName evidence="1">Uncharacterized protein</fullName>
    </submittedName>
</protein>
<proteinExistence type="predicted"/>
<reference evidence="1 2" key="1">
    <citation type="journal article" date="2021" name="Front. Genet.">
        <title>Chromosome-Level Genome Assembly Reveals Significant Gene Expansion in the Toll and IMD Signaling Pathways of Dendrolimus kikuchii.</title>
        <authorList>
            <person name="Zhou J."/>
            <person name="Wu P."/>
            <person name="Xiong Z."/>
            <person name="Liu N."/>
            <person name="Zhao N."/>
            <person name="Ji M."/>
            <person name="Qiu Y."/>
            <person name="Yang B."/>
        </authorList>
    </citation>
    <scope>NUCLEOTIDE SEQUENCE [LARGE SCALE GENOMIC DNA]</scope>
    <source>
        <strain evidence="1">Ann1</strain>
    </source>
</reference>
<evidence type="ECO:0000313" key="2">
    <source>
        <dbReference type="Proteomes" id="UP000824533"/>
    </source>
</evidence>
<evidence type="ECO:0000313" key="1">
    <source>
        <dbReference type="EMBL" id="KAJ0172631.1"/>
    </source>
</evidence>
<gene>
    <name evidence="1" type="ORF">K1T71_011770</name>
</gene>
<keyword evidence="2" id="KW-1185">Reference proteome</keyword>
<dbReference type="EMBL" id="CM034407">
    <property type="protein sequence ID" value="KAJ0172631.1"/>
    <property type="molecule type" value="Genomic_DNA"/>
</dbReference>
<comment type="caution">
    <text evidence="1">The sequence shown here is derived from an EMBL/GenBank/DDBJ whole genome shotgun (WGS) entry which is preliminary data.</text>
</comment>
<name>A0ACC1CM68_9NEOP</name>
<organism evidence="1 2">
    <name type="scientific">Dendrolimus kikuchii</name>
    <dbReference type="NCBI Taxonomy" id="765133"/>
    <lineage>
        <taxon>Eukaryota</taxon>
        <taxon>Metazoa</taxon>
        <taxon>Ecdysozoa</taxon>
        <taxon>Arthropoda</taxon>
        <taxon>Hexapoda</taxon>
        <taxon>Insecta</taxon>
        <taxon>Pterygota</taxon>
        <taxon>Neoptera</taxon>
        <taxon>Endopterygota</taxon>
        <taxon>Lepidoptera</taxon>
        <taxon>Glossata</taxon>
        <taxon>Ditrysia</taxon>
        <taxon>Bombycoidea</taxon>
        <taxon>Lasiocampidae</taxon>
        <taxon>Dendrolimus</taxon>
    </lineage>
</organism>
<sequence length="763" mass="86491">MLIKSLFIFLTISPWPILGDSSIRDVFFGTRRALFRSKSCFCFQKPLSHIDINEVIDPNGNGLERLVVYFYKDIKTNELKIYTPNVEKQRLIPNLAYEGGDYLNNVTSQELFDFFNTNVNVVDVSSVYDKNSDISISKEPLGYNIGEIEENPANIEYPDNSESYSTDVDYVQAQHLPPIKLPDEPLLTTTESINTYPDHVNSNVSTTSQPSSHETEQKLENIKNFPVTEQVYTTYFNSDRSQSSQSPLYPHMADSALIPSVYLEIGNENSEKPDTVNLTINQSLLNSIEDTRPTLLDHLEANKPLTTSSQSYLEIDGKNTVNTDLKDNNNTSNWVSDKAVSFNQVNDNAELSMTTSNNVYSEHKTDSVYPVTSGISPNFFYSSYPLLDYQYLGLPIQSKPQLIYPYKGNYFDVFENWFKDQMEGFRETQSQAADNNLNDDFVRKLVQEILLQNDIFVTNDGMVTKDGVKLNINNLCLRPIMIGDSVGYDKLLQSGDKSNVVSKSTYLKAVLVSLVNPPKILGVIPLGKTRLPNKNSQPTTGLENAVLSNEHPGFYVYDYAGLESEGKPEPINQALPTQIYNGHKFPSRKKVPNDTVKNVCDYKNRNCKSEQKRPIVNIGKRIIPGRPKIEHEYAPHRISYKRRKGLTRKHVKSNDKLTEENSRKANKEGNEVTEKTRRYPIARLLSKVFALLSPDVTNELETSQTNKTEDKAMSRLLDDYEEESEEEKEIEDEKDSMYRIIGGTPATGTGAPLNVRGRRFSDK</sequence>
<accession>A0ACC1CM68</accession>
<dbReference type="Proteomes" id="UP000824533">
    <property type="component" value="Linkage Group LG21"/>
</dbReference>